<reference evidence="9 10" key="1">
    <citation type="submission" date="2016-02" db="EMBL/GenBank/DDBJ databases">
        <title>Comparative genomic and transcriptomic foundation for Pichia pastoris.</title>
        <authorList>
            <person name="Love K.R."/>
            <person name="Shah K.A."/>
            <person name="Whittaker C.A."/>
            <person name="Wu J."/>
            <person name="Bartlett M.C."/>
            <person name="Ma D."/>
            <person name="Leeson R.L."/>
            <person name="Priest M."/>
            <person name="Young S.K."/>
            <person name="Love J.C."/>
        </authorList>
    </citation>
    <scope>NUCLEOTIDE SEQUENCE [LARGE SCALE GENOMIC DNA]</scope>
    <source>
        <strain evidence="9 10">ATCC 28485</strain>
    </source>
</reference>
<dbReference type="PANTHER" id="PTHR43829">
    <property type="entry name" value="AQUAPORIN OR AQUAGLYCEROPORIN RELATED"/>
    <property type="match status" value="1"/>
</dbReference>
<feature type="transmembrane region" description="Helical" evidence="8">
    <location>
        <begin position="135"/>
        <end position="157"/>
    </location>
</feature>
<feature type="transmembrane region" description="Helical" evidence="8">
    <location>
        <begin position="221"/>
        <end position="240"/>
    </location>
</feature>
<evidence type="ECO:0000256" key="3">
    <source>
        <dbReference type="ARBA" id="ARBA00022448"/>
    </source>
</evidence>
<dbReference type="InterPro" id="IPR050363">
    <property type="entry name" value="MIP/Aquaporin"/>
</dbReference>
<evidence type="ECO:0000256" key="8">
    <source>
        <dbReference type="SAM" id="Phobius"/>
    </source>
</evidence>
<organism evidence="9 10">
    <name type="scientific">Komagataella pastoris</name>
    <name type="common">Yeast</name>
    <name type="synonym">Pichia pastoris</name>
    <dbReference type="NCBI Taxonomy" id="4922"/>
    <lineage>
        <taxon>Eukaryota</taxon>
        <taxon>Fungi</taxon>
        <taxon>Dikarya</taxon>
        <taxon>Ascomycota</taxon>
        <taxon>Saccharomycotina</taxon>
        <taxon>Pichiomycetes</taxon>
        <taxon>Pichiales</taxon>
        <taxon>Pichiaceae</taxon>
        <taxon>Komagataella</taxon>
    </lineage>
</organism>
<keyword evidence="10" id="KW-1185">Reference proteome</keyword>
<keyword evidence="4 7" id="KW-0812">Transmembrane</keyword>
<evidence type="ECO:0000256" key="2">
    <source>
        <dbReference type="ARBA" id="ARBA00006175"/>
    </source>
</evidence>
<name>A0A1B2JIC9_PICPA</name>
<evidence type="ECO:0000256" key="5">
    <source>
        <dbReference type="ARBA" id="ARBA00022989"/>
    </source>
</evidence>
<dbReference type="NCBIfam" id="TIGR00861">
    <property type="entry name" value="MIP"/>
    <property type="match status" value="1"/>
</dbReference>
<dbReference type="InterPro" id="IPR023271">
    <property type="entry name" value="Aquaporin-like"/>
</dbReference>
<dbReference type="CDD" id="cd00333">
    <property type="entry name" value="MIP"/>
    <property type="match status" value="1"/>
</dbReference>
<comment type="similarity">
    <text evidence="2 7">Belongs to the MIP/aquaporin (TC 1.A.8) family.</text>
</comment>
<dbReference type="PANTHER" id="PTHR43829:SF9">
    <property type="entry name" value="AQUAPORIN-9"/>
    <property type="match status" value="1"/>
</dbReference>
<evidence type="ECO:0000256" key="4">
    <source>
        <dbReference type="ARBA" id="ARBA00022692"/>
    </source>
</evidence>
<dbReference type="PRINTS" id="PR00783">
    <property type="entry name" value="MINTRINSICP"/>
</dbReference>
<evidence type="ECO:0000313" key="9">
    <source>
        <dbReference type="EMBL" id="ANZ77733.1"/>
    </source>
</evidence>
<proteinExistence type="inferred from homology"/>
<keyword evidence="5 8" id="KW-1133">Transmembrane helix</keyword>
<gene>
    <name evidence="9" type="ORF">ATY40_BA7504528</name>
</gene>
<accession>A0A1B2JIC9</accession>
<evidence type="ECO:0000256" key="7">
    <source>
        <dbReference type="RuleBase" id="RU000477"/>
    </source>
</evidence>
<feature type="transmembrane region" description="Helical" evidence="8">
    <location>
        <begin position="275"/>
        <end position="298"/>
    </location>
</feature>
<dbReference type="EMBL" id="CP014587">
    <property type="protein sequence ID" value="ANZ77733.1"/>
    <property type="molecule type" value="Genomic_DNA"/>
</dbReference>
<dbReference type="GO" id="GO:0015254">
    <property type="term" value="F:glycerol channel activity"/>
    <property type="evidence" value="ECO:0007669"/>
    <property type="project" value="TreeGrafter"/>
</dbReference>
<dbReference type="GO" id="GO:0015250">
    <property type="term" value="F:water channel activity"/>
    <property type="evidence" value="ECO:0007669"/>
    <property type="project" value="TreeGrafter"/>
</dbReference>
<evidence type="ECO:0000313" key="10">
    <source>
        <dbReference type="Proteomes" id="UP000094565"/>
    </source>
</evidence>
<evidence type="ECO:0000256" key="6">
    <source>
        <dbReference type="ARBA" id="ARBA00023136"/>
    </source>
</evidence>
<keyword evidence="3 7" id="KW-0813">Transport</keyword>
<feature type="transmembrane region" description="Helical" evidence="8">
    <location>
        <begin position="87"/>
        <end position="108"/>
    </location>
</feature>
<dbReference type="OrthoDB" id="3222at2759"/>
<dbReference type="Pfam" id="PF00230">
    <property type="entry name" value="MIP"/>
    <property type="match status" value="1"/>
</dbReference>
<dbReference type="SUPFAM" id="SSF81338">
    <property type="entry name" value="Aquaporin-like"/>
    <property type="match status" value="1"/>
</dbReference>
<dbReference type="Gene3D" id="1.20.1080.10">
    <property type="entry name" value="Glycerol uptake facilitator protein"/>
    <property type="match status" value="1"/>
</dbReference>
<dbReference type="Proteomes" id="UP000094565">
    <property type="component" value="Chromosome 4"/>
</dbReference>
<feature type="transmembrane region" description="Helical" evidence="8">
    <location>
        <begin position="56"/>
        <end position="75"/>
    </location>
</feature>
<sequence length="326" mass="35389">MSYSKPQIQETEDSAHSIEKPFLASSNQEPDFSAIEEELPEINNWLAKVRYEYRDYLAEFIGTLVLVGFGDGVVAQKVTSGGTAGNYTTIVLSWGIAVTFGFMASGGVSGGHLNPAVTLCAAIFRGFPWKKVPGYMFSQMLGGFMGAFVVYGTYIQAISNFEGGSQRTVFGENATAGIFCTYAQPYLHTKHQVVSELVASAFLQFGIFSLTDTSNVSSSPFWFPFGLFLLIVGIGSSFGYQTGYAINAARDLAPRIASRALGYGPETFTAYHNYAWVPAVIPFIGCILGGFLYDLFVFTGSVSPLNKPYFGFGKYFNKKSKAPTIA</sequence>
<protein>
    <submittedName>
        <fullName evidence="9">BA75_04528T0</fullName>
    </submittedName>
</protein>
<dbReference type="InterPro" id="IPR000425">
    <property type="entry name" value="MIP"/>
</dbReference>
<comment type="subcellular location">
    <subcellularLocation>
        <location evidence="1">Membrane</location>
        <topology evidence="1">Multi-pass membrane protein</topology>
    </subcellularLocation>
</comment>
<evidence type="ECO:0000256" key="1">
    <source>
        <dbReference type="ARBA" id="ARBA00004141"/>
    </source>
</evidence>
<dbReference type="GO" id="GO:0005886">
    <property type="term" value="C:plasma membrane"/>
    <property type="evidence" value="ECO:0007669"/>
    <property type="project" value="TreeGrafter"/>
</dbReference>
<dbReference type="AlphaFoldDB" id="A0A1B2JIC9"/>
<keyword evidence="6 8" id="KW-0472">Membrane</keyword>